<sequence>MSYNQNRLPFPPGVGGDGQESGQGGIWGQGQGGRGYDVPVPIPLMGGYGSYGGPQRYPAPPPGGGGPVPPTVGHYLLSTTQSFSPQYIPHAAPAPAAAAAIPPSPIYPQPGPPALYHSHQHPHAHPYAQHAPPQAPISLPPISLPQYPSFPPLPTYATQPSPYQAPDTQGGSSGSPPPIIYPNAQPATPFTFAPKLLDNYAVPQPPMTHTTAAIAPPPTRQESNSRRTRSSSKFSNPPYIGNRRSRGPGSIRSSGNNINGQLGTPDPTRSSPEHDLNNTSQDADASVESDGESSFPEFEKQTVGGGATDSNGTRSGDESSGTGSGGDSGSGSIGTGMGSGVSGMTKSTKSDWFKEFNGNVRANNSKSKFPSDSDSPYFAGKKVGDDTSMSSQQHHGQHPSNLKAPALQKSLSKRGQVQVQGKAGGIREEGSSSDPSSSNFRDIVDDLRLKNQRLRARLKKMEKASMASVTGKQSGGIKGLVEVRLGRRMSAKKRAELEELMRGFVANIDTESEAEESLPASPDTEDELRMRQVVSRIEDLVTANKELQGADTHGWVYLNIITNLAHLHLMNVTLPFVRAAVEKFSTRLELSEDGGMIRGRMGVLERGASETPSLESGERSAGESGSGSGSGSSRGSGCGRGSGSGSGGKTMGSGSNTGSGSGAATSAPSTLSRSRSIFSSVIGQEQTPITVTSAGAHGEVGQTQTLSMGKTEKARETGSKKAEAWLSGAASVAKGPLPAMPPNMQRPMLATRREKAQDSGEETTTEEEDKDFGPIVFFEGGICADYSREKGKMPRDISYERATEDVIGLRSDEDDAKLPLTSREALMALPAVEEMDVPDLVVDDGSTSLATEVGEEPFEFVLYGDDVRAVDNFVMSVRVAQTPRHVEIFEKKLLEPSVSMFKERRVSGLSPMGTLPLLNHDAIADEIDQHVARLADSGHSGISSDDMDVDMDMASSSAASNAGADLCDRSGSMGPPISTRKRQRESSMVDVSPAGGKTRRNRIEESAMGRAARREEERVRLVRDAWNNATPNASQTPTPYMSRTPQIGMHLPAAASMQTLDVNAFTSAYQEIRNAMEERVRAAREALSNNLAYDEVLNKNEHSAPSLSSSNDSEIAI</sequence>
<reference evidence="2 3" key="2">
    <citation type="journal article" date="2014" name="J. Gen. Appl. Microbiol.">
        <title>The early diverging ascomycetous budding yeast Saitoella complicata has three histone deacetylases belonging to the Clr6, Hos2, and Rpd3 lineages.</title>
        <authorList>
            <person name="Nishida H."/>
            <person name="Matsumoto T."/>
            <person name="Kondo S."/>
            <person name="Hamamoto M."/>
            <person name="Yoshikawa H."/>
        </authorList>
    </citation>
    <scope>NUCLEOTIDE SEQUENCE [LARGE SCALE GENOMIC DNA]</scope>
    <source>
        <strain evidence="2 3">NRRL Y-17804</strain>
    </source>
</reference>
<dbReference type="STRING" id="698492.A0A0E9N9S8"/>
<dbReference type="AlphaFoldDB" id="A0A0E9N9S8"/>
<accession>A0A0E9N9S8</accession>
<feature type="region of interest" description="Disordered" evidence="1">
    <location>
        <begin position="201"/>
        <end position="347"/>
    </location>
</feature>
<evidence type="ECO:0000313" key="3">
    <source>
        <dbReference type="Proteomes" id="UP000033140"/>
    </source>
</evidence>
<dbReference type="EMBL" id="BACD03000004">
    <property type="protein sequence ID" value="GAO46548.1"/>
    <property type="molecule type" value="Genomic_DNA"/>
</dbReference>
<evidence type="ECO:0000256" key="1">
    <source>
        <dbReference type="SAM" id="MobiDB-lite"/>
    </source>
</evidence>
<protein>
    <submittedName>
        <fullName evidence="2">Uncharacterized protein</fullName>
    </submittedName>
</protein>
<feature type="compositionally biased region" description="Pro residues" evidence="1">
    <location>
        <begin position="103"/>
        <end position="113"/>
    </location>
</feature>
<feature type="compositionally biased region" description="Polar residues" evidence="1">
    <location>
        <begin position="156"/>
        <end position="169"/>
    </location>
</feature>
<feature type="compositionally biased region" description="Low complexity" evidence="1">
    <location>
        <begin position="662"/>
        <end position="671"/>
    </location>
</feature>
<feature type="region of interest" description="Disordered" evidence="1">
    <location>
        <begin position="359"/>
        <end position="444"/>
    </location>
</feature>
<evidence type="ECO:0000313" key="2">
    <source>
        <dbReference type="EMBL" id="GAO46548.1"/>
    </source>
</evidence>
<reference evidence="2 3" key="1">
    <citation type="journal article" date="2011" name="J. Gen. Appl. Microbiol.">
        <title>Draft genome sequencing of the enigmatic yeast Saitoella complicata.</title>
        <authorList>
            <person name="Nishida H."/>
            <person name="Hamamoto M."/>
            <person name="Sugiyama J."/>
        </authorList>
    </citation>
    <scope>NUCLEOTIDE SEQUENCE [LARGE SCALE GENOMIC DNA]</scope>
    <source>
        <strain evidence="2 3">NRRL Y-17804</strain>
    </source>
</reference>
<feature type="compositionally biased region" description="Low complexity" evidence="1">
    <location>
        <begin position="363"/>
        <end position="378"/>
    </location>
</feature>
<feature type="compositionally biased region" description="Polar residues" evidence="1">
    <location>
        <begin position="409"/>
        <end position="419"/>
    </location>
</feature>
<organism evidence="2 3">
    <name type="scientific">Saitoella complicata (strain BCRC 22490 / CBS 7301 / JCM 7358 / NBRC 10748 / NRRL Y-17804)</name>
    <dbReference type="NCBI Taxonomy" id="698492"/>
    <lineage>
        <taxon>Eukaryota</taxon>
        <taxon>Fungi</taxon>
        <taxon>Dikarya</taxon>
        <taxon>Ascomycota</taxon>
        <taxon>Taphrinomycotina</taxon>
        <taxon>Taphrinomycotina incertae sedis</taxon>
        <taxon>Saitoella</taxon>
    </lineage>
</organism>
<feature type="compositionally biased region" description="Low complexity" evidence="1">
    <location>
        <begin position="247"/>
        <end position="260"/>
    </location>
</feature>
<feature type="region of interest" description="Disordered" evidence="1">
    <location>
        <begin position="103"/>
        <end position="186"/>
    </location>
</feature>
<feature type="region of interest" description="Disordered" evidence="1">
    <location>
        <begin position="1"/>
        <end position="34"/>
    </location>
</feature>
<dbReference type="GO" id="GO:0006355">
    <property type="term" value="P:regulation of DNA-templated transcription"/>
    <property type="evidence" value="ECO:0007669"/>
    <property type="project" value="InterPro"/>
</dbReference>
<feature type="compositionally biased region" description="Gly residues" evidence="1">
    <location>
        <begin position="322"/>
        <end position="341"/>
    </location>
</feature>
<feature type="region of interest" description="Disordered" evidence="1">
    <location>
        <begin position="53"/>
        <end position="75"/>
    </location>
</feature>
<feature type="region of interest" description="Disordered" evidence="1">
    <location>
        <begin position="602"/>
        <end position="671"/>
    </location>
</feature>
<feature type="compositionally biased region" description="Basic and acidic residues" evidence="1">
    <location>
        <begin position="1001"/>
        <end position="1023"/>
    </location>
</feature>
<feature type="compositionally biased region" description="Pro residues" evidence="1">
    <location>
        <begin position="133"/>
        <end position="154"/>
    </location>
</feature>
<gene>
    <name evidence="2" type="ORF">G7K_0778-t1</name>
</gene>
<feature type="compositionally biased region" description="Acidic residues" evidence="1">
    <location>
        <begin position="759"/>
        <end position="769"/>
    </location>
</feature>
<feature type="compositionally biased region" description="Gly residues" evidence="1">
    <location>
        <begin position="624"/>
        <end position="661"/>
    </location>
</feature>
<proteinExistence type="predicted"/>
<feature type="region of interest" description="Disordered" evidence="1">
    <location>
        <begin position="688"/>
        <end position="722"/>
    </location>
</feature>
<dbReference type="GO" id="GO:0005634">
    <property type="term" value="C:nucleus"/>
    <property type="evidence" value="ECO:0007669"/>
    <property type="project" value="InterPro"/>
</dbReference>
<feature type="compositionally biased region" description="Polar residues" evidence="1">
    <location>
        <begin position="1027"/>
        <end position="1045"/>
    </location>
</feature>
<comment type="caution">
    <text evidence="2">The sequence shown here is derived from an EMBL/GenBank/DDBJ whole genome shotgun (WGS) entry which is preliminary data.</text>
</comment>
<name>A0A0E9N9S8_SAICN</name>
<dbReference type="GO" id="GO:0007623">
    <property type="term" value="P:circadian rhythm"/>
    <property type="evidence" value="ECO:0007669"/>
    <property type="project" value="InterPro"/>
</dbReference>
<feature type="compositionally biased region" description="Basic and acidic residues" evidence="1">
    <location>
        <begin position="710"/>
        <end position="722"/>
    </location>
</feature>
<dbReference type="GO" id="GO:0005737">
    <property type="term" value="C:cytoplasm"/>
    <property type="evidence" value="ECO:0007669"/>
    <property type="project" value="InterPro"/>
</dbReference>
<feature type="compositionally biased region" description="Polar residues" evidence="1">
    <location>
        <begin position="387"/>
        <end position="400"/>
    </location>
</feature>
<feature type="compositionally biased region" description="Low complexity" evidence="1">
    <location>
        <begin position="312"/>
        <end position="321"/>
    </location>
</feature>
<keyword evidence="3" id="KW-1185">Reference proteome</keyword>
<feature type="compositionally biased region" description="Low complexity" evidence="1">
    <location>
        <begin position="955"/>
        <end position="965"/>
    </location>
</feature>
<feature type="compositionally biased region" description="Pro residues" evidence="1">
    <location>
        <begin position="57"/>
        <end position="70"/>
    </location>
</feature>
<feature type="region of interest" description="Disordered" evidence="1">
    <location>
        <begin position="750"/>
        <end position="769"/>
    </location>
</feature>
<dbReference type="InterPro" id="IPR018554">
    <property type="entry name" value="FRQ"/>
</dbReference>
<reference evidence="2 3" key="3">
    <citation type="journal article" date="2015" name="Genome Announc.">
        <title>Draft Genome Sequence of the Archiascomycetous Yeast Saitoella complicata.</title>
        <authorList>
            <person name="Yamauchi K."/>
            <person name="Kondo S."/>
            <person name="Hamamoto M."/>
            <person name="Takahashi Y."/>
            <person name="Ogura Y."/>
            <person name="Hayashi T."/>
            <person name="Nishida H."/>
        </authorList>
    </citation>
    <scope>NUCLEOTIDE SEQUENCE [LARGE SCALE GENOMIC DNA]</scope>
    <source>
        <strain evidence="2 3">NRRL Y-17804</strain>
    </source>
</reference>
<dbReference type="Proteomes" id="UP000033140">
    <property type="component" value="Unassembled WGS sequence"/>
</dbReference>
<dbReference type="Pfam" id="PF09421">
    <property type="entry name" value="FRQ"/>
    <property type="match status" value="1"/>
</dbReference>
<feature type="compositionally biased region" description="Gly residues" evidence="1">
    <location>
        <begin position="13"/>
        <end position="34"/>
    </location>
</feature>
<feature type="region of interest" description="Disordered" evidence="1">
    <location>
        <begin position="955"/>
        <end position="1045"/>
    </location>
</feature>